<gene>
    <name evidence="6" type="ORF">AKJ61_04490</name>
</gene>
<dbReference type="EMBL" id="LHXK01000094">
    <property type="protein sequence ID" value="KXA88650.1"/>
    <property type="molecule type" value="Genomic_DNA"/>
</dbReference>
<dbReference type="InterPro" id="IPR004838">
    <property type="entry name" value="NHTrfase_class1_PyrdxlP-BS"/>
</dbReference>
<sequence length="394" mass="44332">MKIDRSQYIKSIAPYAFAEVDKAREKAEEKFPEKIIDFGVGDPTEPAPAVAVSAGVKEAVLHPERGYPSYDGESEFRDAVSNWFEKRFGVRMDPDGEITATLGSKQAVFILPMAYVDKGDAILIPDPGYPPYTTGAKQREAKLVFMPLREENEFFPSLEEISSETAERAKLMWCNYPNNPTTKIASETFLKSVIDFCEDNDILLVSDEAYSEMYYEEEDKPVSLFNIEGGLDTGLVFHSLSKRSNMTNYRIGFVTGREELLAPFKEVQTNLHSGQSQILQSAAVGALSDEEHVEKMRNIYQKKRELLIPALKEAGFLKIYSEGTFYLWVKIPSKSSSLEIVKKLLYELGINATPGEALAQTEDVGEQFLRFALVPSIDDTEKAARRLQKKEILK</sequence>
<dbReference type="PANTHER" id="PTHR42832:SF3">
    <property type="entry name" value="L-GLUTAMINE--4-(METHYLSULFANYL)-2-OXOBUTANOATE AMINOTRANSFERASE"/>
    <property type="match status" value="1"/>
</dbReference>
<comment type="similarity">
    <text evidence="4">Belongs to the class-I pyridoxal-phosphate-dependent aminotransferase family.</text>
</comment>
<proteinExistence type="inferred from homology"/>
<dbReference type="SUPFAM" id="SSF53383">
    <property type="entry name" value="PLP-dependent transferases"/>
    <property type="match status" value="1"/>
</dbReference>
<comment type="caution">
    <text evidence="6">The sequence shown here is derived from an EMBL/GenBank/DDBJ whole genome shotgun (WGS) entry which is preliminary data.</text>
</comment>
<dbReference type="Proteomes" id="UP000070184">
    <property type="component" value="Unassembled WGS sequence"/>
</dbReference>
<protein>
    <recommendedName>
        <fullName evidence="4">Aminotransferase</fullName>
        <ecNumber evidence="4">2.6.1.-</ecNumber>
    </recommendedName>
</protein>
<reference evidence="6 7" key="1">
    <citation type="journal article" date="2016" name="Sci. Rep.">
        <title>Metabolic traits of an uncultured archaeal lineage -MSBL1- from brine pools of the Red Sea.</title>
        <authorList>
            <person name="Mwirichia R."/>
            <person name="Alam I."/>
            <person name="Rashid M."/>
            <person name="Vinu M."/>
            <person name="Ba-Alawi W."/>
            <person name="Anthony Kamau A."/>
            <person name="Kamanda Ngugi D."/>
            <person name="Goker M."/>
            <person name="Klenk H.P."/>
            <person name="Bajic V."/>
            <person name="Stingl U."/>
        </authorList>
    </citation>
    <scope>NUCLEOTIDE SEQUENCE [LARGE SCALE GENOMIC DNA]</scope>
    <source>
        <strain evidence="6">SCGC-AAA259B11</strain>
    </source>
</reference>
<evidence type="ECO:0000313" key="6">
    <source>
        <dbReference type="EMBL" id="KXA88650.1"/>
    </source>
</evidence>
<dbReference type="CDD" id="cd00609">
    <property type="entry name" value="AAT_like"/>
    <property type="match status" value="1"/>
</dbReference>
<dbReference type="PATRIC" id="fig|1698260.3.peg.1176"/>
<evidence type="ECO:0000256" key="1">
    <source>
        <dbReference type="ARBA" id="ARBA00001933"/>
    </source>
</evidence>
<dbReference type="Gene3D" id="3.90.1150.10">
    <property type="entry name" value="Aspartate Aminotransferase, domain 1"/>
    <property type="match status" value="1"/>
</dbReference>
<dbReference type="AlphaFoldDB" id="A0A133U396"/>
<keyword evidence="3 4" id="KW-0808">Transferase</keyword>
<accession>A0A133U396</accession>
<dbReference type="GO" id="GO:0008483">
    <property type="term" value="F:transaminase activity"/>
    <property type="evidence" value="ECO:0007669"/>
    <property type="project" value="UniProtKB-KW"/>
</dbReference>
<dbReference type="EC" id="2.6.1.-" evidence="4"/>
<name>A0A133U396_9EURY</name>
<keyword evidence="7" id="KW-1185">Reference proteome</keyword>
<evidence type="ECO:0000259" key="5">
    <source>
        <dbReference type="Pfam" id="PF00155"/>
    </source>
</evidence>
<dbReference type="PROSITE" id="PS00105">
    <property type="entry name" value="AA_TRANSFER_CLASS_1"/>
    <property type="match status" value="1"/>
</dbReference>
<dbReference type="InterPro" id="IPR015424">
    <property type="entry name" value="PyrdxlP-dep_Trfase"/>
</dbReference>
<dbReference type="InterPro" id="IPR015422">
    <property type="entry name" value="PyrdxlP-dep_Trfase_small"/>
</dbReference>
<dbReference type="PANTHER" id="PTHR42832">
    <property type="entry name" value="AMINO ACID AMINOTRANSFERASE"/>
    <property type="match status" value="1"/>
</dbReference>
<organism evidence="6 7">
    <name type="scientific">candidate division MSBL1 archaeon SCGC-AAA259B11</name>
    <dbReference type="NCBI Taxonomy" id="1698260"/>
    <lineage>
        <taxon>Archaea</taxon>
        <taxon>Methanobacteriati</taxon>
        <taxon>Methanobacteriota</taxon>
        <taxon>candidate division MSBL1</taxon>
    </lineage>
</organism>
<dbReference type="GO" id="GO:0030170">
    <property type="term" value="F:pyridoxal phosphate binding"/>
    <property type="evidence" value="ECO:0007669"/>
    <property type="project" value="InterPro"/>
</dbReference>
<comment type="cofactor">
    <cofactor evidence="1 4">
        <name>pyridoxal 5'-phosphate</name>
        <dbReference type="ChEBI" id="CHEBI:597326"/>
    </cofactor>
</comment>
<evidence type="ECO:0000256" key="3">
    <source>
        <dbReference type="ARBA" id="ARBA00022679"/>
    </source>
</evidence>
<dbReference type="InterPro" id="IPR004839">
    <property type="entry name" value="Aminotransferase_I/II_large"/>
</dbReference>
<evidence type="ECO:0000256" key="4">
    <source>
        <dbReference type="RuleBase" id="RU000481"/>
    </source>
</evidence>
<keyword evidence="2 4" id="KW-0032">Aminotransferase</keyword>
<evidence type="ECO:0000313" key="7">
    <source>
        <dbReference type="Proteomes" id="UP000070184"/>
    </source>
</evidence>
<feature type="domain" description="Aminotransferase class I/classII large" evidence="5">
    <location>
        <begin position="34"/>
        <end position="386"/>
    </location>
</feature>
<dbReference type="InterPro" id="IPR050881">
    <property type="entry name" value="LL-DAP_aminotransferase"/>
</dbReference>
<dbReference type="Pfam" id="PF00155">
    <property type="entry name" value="Aminotran_1_2"/>
    <property type="match status" value="1"/>
</dbReference>
<dbReference type="Gene3D" id="3.40.640.10">
    <property type="entry name" value="Type I PLP-dependent aspartate aminotransferase-like (Major domain)"/>
    <property type="match status" value="1"/>
</dbReference>
<evidence type="ECO:0000256" key="2">
    <source>
        <dbReference type="ARBA" id="ARBA00022576"/>
    </source>
</evidence>
<dbReference type="InterPro" id="IPR015421">
    <property type="entry name" value="PyrdxlP-dep_Trfase_major"/>
</dbReference>